<keyword evidence="3" id="KW-0238">DNA-binding</keyword>
<evidence type="ECO:0000256" key="6">
    <source>
        <dbReference type="SAM" id="MobiDB-lite"/>
    </source>
</evidence>
<evidence type="ECO:0000256" key="1">
    <source>
        <dbReference type="ARBA" id="ARBA00004123"/>
    </source>
</evidence>
<dbReference type="InterPro" id="IPR036638">
    <property type="entry name" value="HLH_DNA-bd_sf"/>
</dbReference>
<keyword evidence="2" id="KW-0805">Transcription regulation</keyword>
<keyword evidence="5" id="KW-0539">Nucleus</keyword>
<comment type="caution">
    <text evidence="8">The sequence shown here is derived from an EMBL/GenBank/DDBJ whole genome shotgun (WGS) entry which is preliminary data.</text>
</comment>
<dbReference type="PANTHER" id="PTHR45776">
    <property type="entry name" value="MIP04163P"/>
    <property type="match status" value="1"/>
</dbReference>
<dbReference type="Proteomes" id="UP000242146">
    <property type="component" value="Unassembled WGS sequence"/>
</dbReference>
<keyword evidence="9" id="KW-1185">Reference proteome</keyword>
<dbReference type="GO" id="GO:0000981">
    <property type="term" value="F:DNA-binding transcription factor activity, RNA polymerase II-specific"/>
    <property type="evidence" value="ECO:0007669"/>
    <property type="project" value="TreeGrafter"/>
</dbReference>
<accession>A0A1X2GB60</accession>
<protein>
    <submittedName>
        <fullName evidence="8">HLH-domain-containing protein</fullName>
    </submittedName>
</protein>
<dbReference type="GO" id="GO:0046983">
    <property type="term" value="F:protein dimerization activity"/>
    <property type="evidence" value="ECO:0007669"/>
    <property type="project" value="InterPro"/>
</dbReference>
<dbReference type="GO" id="GO:0000978">
    <property type="term" value="F:RNA polymerase II cis-regulatory region sequence-specific DNA binding"/>
    <property type="evidence" value="ECO:0007669"/>
    <property type="project" value="TreeGrafter"/>
</dbReference>
<dbReference type="STRING" id="101127.A0A1X2GB60"/>
<evidence type="ECO:0000256" key="4">
    <source>
        <dbReference type="ARBA" id="ARBA00023163"/>
    </source>
</evidence>
<dbReference type="OrthoDB" id="690068at2759"/>
<comment type="subcellular location">
    <subcellularLocation>
        <location evidence="1">Nucleus</location>
    </subcellularLocation>
</comment>
<dbReference type="AlphaFoldDB" id="A0A1X2GB60"/>
<gene>
    <name evidence="8" type="ORF">DM01DRAFT_1107014</name>
</gene>
<dbReference type="Pfam" id="PF00010">
    <property type="entry name" value="HLH"/>
    <property type="match status" value="1"/>
</dbReference>
<keyword evidence="4" id="KW-0804">Transcription</keyword>
<evidence type="ECO:0000256" key="2">
    <source>
        <dbReference type="ARBA" id="ARBA00023015"/>
    </source>
</evidence>
<dbReference type="SMART" id="SM00353">
    <property type="entry name" value="HLH"/>
    <property type="match status" value="1"/>
</dbReference>
<feature type="region of interest" description="Disordered" evidence="6">
    <location>
        <begin position="221"/>
        <end position="241"/>
    </location>
</feature>
<evidence type="ECO:0000256" key="3">
    <source>
        <dbReference type="ARBA" id="ARBA00023125"/>
    </source>
</evidence>
<organism evidence="8 9">
    <name type="scientific">Hesseltinella vesiculosa</name>
    <dbReference type="NCBI Taxonomy" id="101127"/>
    <lineage>
        <taxon>Eukaryota</taxon>
        <taxon>Fungi</taxon>
        <taxon>Fungi incertae sedis</taxon>
        <taxon>Mucoromycota</taxon>
        <taxon>Mucoromycotina</taxon>
        <taxon>Mucoromycetes</taxon>
        <taxon>Mucorales</taxon>
        <taxon>Cunninghamellaceae</taxon>
        <taxon>Hesseltinella</taxon>
    </lineage>
</organism>
<evidence type="ECO:0000259" key="7">
    <source>
        <dbReference type="PROSITE" id="PS50888"/>
    </source>
</evidence>
<evidence type="ECO:0000313" key="8">
    <source>
        <dbReference type="EMBL" id="ORX49532.1"/>
    </source>
</evidence>
<evidence type="ECO:0000313" key="9">
    <source>
        <dbReference type="Proteomes" id="UP000242146"/>
    </source>
</evidence>
<proteinExistence type="predicted"/>
<dbReference type="SUPFAM" id="SSF47459">
    <property type="entry name" value="HLH, helix-loop-helix DNA-binding domain"/>
    <property type="match status" value="1"/>
</dbReference>
<feature type="domain" description="BHLH" evidence="7">
    <location>
        <begin position="186"/>
        <end position="255"/>
    </location>
</feature>
<feature type="compositionally biased region" description="Polar residues" evidence="6">
    <location>
        <begin position="222"/>
        <end position="237"/>
    </location>
</feature>
<dbReference type="InterPro" id="IPR011598">
    <property type="entry name" value="bHLH_dom"/>
</dbReference>
<dbReference type="PANTHER" id="PTHR45776:SF2">
    <property type="entry name" value="MIP04163P"/>
    <property type="match status" value="1"/>
</dbReference>
<dbReference type="EMBL" id="MCGT01000026">
    <property type="protein sequence ID" value="ORX49532.1"/>
    <property type="molecule type" value="Genomic_DNA"/>
</dbReference>
<name>A0A1X2GB60_9FUNG</name>
<reference evidence="8 9" key="1">
    <citation type="submission" date="2016-07" db="EMBL/GenBank/DDBJ databases">
        <title>Pervasive Adenine N6-methylation of Active Genes in Fungi.</title>
        <authorList>
            <consortium name="DOE Joint Genome Institute"/>
            <person name="Mondo S.J."/>
            <person name="Dannebaum R.O."/>
            <person name="Kuo R.C."/>
            <person name="Labutti K."/>
            <person name="Haridas S."/>
            <person name="Kuo A."/>
            <person name="Salamov A."/>
            <person name="Ahrendt S.R."/>
            <person name="Lipzen A."/>
            <person name="Sullivan W."/>
            <person name="Andreopoulos W.B."/>
            <person name="Clum A."/>
            <person name="Lindquist E."/>
            <person name="Daum C."/>
            <person name="Ramamoorthy G.K."/>
            <person name="Gryganskyi A."/>
            <person name="Culley D."/>
            <person name="Magnuson J.K."/>
            <person name="James T.Y."/>
            <person name="O'Malley M.A."/>
            <person name="Stajich J.E."/>
            <person name="Spatafora J.W."/>
            <person name="Visel A."/>
            <person name="Grigoriev I.V."/>
        </authorList>
    </citation>
    <scope>NUCLEOTIDE SEQUENCE [LARGE SCALE GENOMIC DNA]</scope>
    <source>
        <strain evidence="8 9">NRRL 3301</strain>
    </source>
</reference>
<dbReference type="Gene3D" id="4.10.280.10">
    <property type="entry name" value="Helix-loop-helix DNA-binding domain"/>
    <property type="match status" value="1"/>
</dbReference>
<sequence>MSHPSPLFKSPQEDSMDYDNFPFMSPMSSIQDMDELEYTKKTFTQSLHAFDSTNSNSPDLAMHLYEDFAAAPHLASASAAATAAAVAAAQGYVGPMDIHSPPQRHSMYVGSNQYRMFDKQAVPFMTPPSSSSLPMSAPANMGFHPRAINMVMGSPHSQHAIDMPPTTEDDYTRQLHLQNIMDKKRRRRESHNAVERRRRENINDRIQELGSLLPEDMMDEITTASNGHSPTSPTTPLKPNKGAILRKSVDHIRLLQQEVASQKQRVRDLEALLTRYRIPFNTD</sequence>
<dbReference type="GO" id="GO:0005634">
    <property type="term" value="C:nucleus"/>
    <property type="evidence" value="ECO:0007669"/>
    <property type="project" value="UniProtKB-SubCell"/>
</dbReference>
<evidence type="ECO:0000256" key="5">
    <source>
        <dbReference type="ARBA" id="ARBA00023242"/>
    </source>
</evidence>
<dbReference type="PROSITE" id="PS50888">
    <property type="entry name" value="BHLH"/>
    <property type="match status" value="1"/>
</dbReference>